<keyword evidence="12" id="KW-0472">Membrane</keyword>
<evidence type="ECO:0000256" key="3">
    <source>
        <dbReference type="ARBA" id="ARBA00012438"/>
    </source>
</evidence>
<evidence type="ECO:0000313" key="16">
    <source>
        <dbReference type="Proteomes" id="UP000218387"/>
    </source>
</evidence>
<dbReference type="SUPFAM" id="SSF55874">
    <property type="entry name" value="ATPase domain of HSP90 chaperone/DNA topoisomerase II/histidine kinase"/>
    <property type="match status" value="1"/>
</dbReference>
<dbReference type="PRINTS" id="PR00344">
    <property type="entry name" value="BCTRLSENSOR"/>
</dbReference>
<dbReference type="SMART" id="SM00387">
    <property type="entry name" value="HATPase_c"/>
    <property type="match status" value="1"/>
</dbReference>
<comment type="catalytic activity">
    <reaction evidence="1">
        <text>ATP + protein L-histidine = ADP + protein N-phospho-L-histidine.</text>
        <dbReference type="EC" id="2.7.13.3"/>
    </reaction>
</comment>
<feature type="domain" description="Response regulatory" evidence="14">
    <location>
        <begin position="687"/>
        <end position="808"/>
    </location>
</feature>
<keyword evidence="7" id="KW-0902">Two-component regulatory system</keyword>
<dbReference type="SUPFAM" id="SSF52172">
    <property type="entry name" value="CheY-like"/>
    <property type="match status" value="2"/>
</dbReference>
<dbReference type="CDD" id="cd00082">
    <property type="entry name" value="HisKA"/>
    <property type="match status" value="1"/>
</dbReference>
<dbReference type="AlphaFoldDB" id="A0A4P9CDA7"/>
<dbReference type="InterPro" id="IPR011006">
    <property type="entry name" value="CheY-like_superfamily"/>
</dbReference>
<keyword evidence="5 10" id="KW-0597">Phosphoprotein</keyword>
<dbReference type="Gene3D" id="3.40.50.2300">
    <property type="match status" value="2"/>
</dbReference>
<dbReference type="KEGG" id="emt:CPZ25_014435"/>
<dbReference type="Gene3D" id="3.30.450.20">
    <property type="entry name" value="PAS domain"/>
    <property type="match status" value="1"/>
</dbReference>
<evidence type="ECO:0000256" key="7">
    <source>
        <dbReference type="ARBA" id="ARBA00023012"/>
    </source>
</evidence>
<dbReference type="Gene3D" id="1.10.287.130">
    <property type="match status" value="1"/>
</dbReference>
<keyword evidence="12" id="KW-0812">Transmembrane</keyword>
<dbReference type="PROSITE" id="PS50110">
    <property type="entry name" value="RESPONSE_REGULATORY"/>
    <property type="match status" value="2"/>
</dbReference>
<dbReference type="CDD" id="cd17546">
    <property type="entry name" value="REC_hyHK_CKI1_RcsC-like"/>
    <property type="match status" value="2"/>
</dbReference>
<feature type="modified residue" description="4-aspartylphosphate" evidence="10">
    <location>
        <position position="602"/>
    </location>
</feature>
<dbReference type="InterPro" id="IPR003594">
    <property type="entry name" value="HATPase_dom"/>
</dbReference>
<evidence type="ECO:0000256" key="8">
    <source>
        <dbReference type="ARBA" id="ARBA00024867"/>
    </source>
</evidence>
<sequence length="827" mass="91702">MNNLYLRELTTQTIGNFQASINGQFSQLKTSASSIKKEDLENLGTLTEYLKRTQENNHFDFFALVDENGRYYCAEGVFPAASKISFLGQLLEGESNLISYNETVLGKDIILIGDAMAPVVYEDRKMIGVLAGMDVNVINSQLALKKKDAQTYSSIIERNGRFVVNNNYNNLFQSSNILSKLQKDAEFSSDSTLEMVQNDLKSGESGLVAYTLEGQKEYLYYAPIEGTDWYLLTTVPYEVVNSTIDELIGSLRRDAIGMMVFILVLLSAVFVFFYIRISKEEQKLQDAKALAEKARIKAEDANRAKSEFLSRMSHEIRTPMNGIIGMGTIASQNINNPARVEECLKKQALSSQHLLSLINDVLDMSKIESGKVELRNEPFDFRNFLEGLGSIYYGQARVKDIDYQTILAGNVDEMLAGDSLRLNQILSNLLSNAMKFTPSGGSIRLRVSKVGEDEERVCLRFEVSDTGCGIAKENFGKIFESFEQENADITSTYGGTGLGLAIVKRFSELMGGKVWLDSRLGVGTTFTVELPFGKAAALPEAVDFNGLKVLVVDSNRDNGEHAATLLGAMNLKSSWTAEGANAILQVKAAHERHEDYDICLVDWRLPDMDGLETARRIREAVGKEKPVIIMTAYDSAECSQNTGTTEEYEVLTKPLFASAIAQAIAGIGQKRPSDTPNTAEFDFHGRHILLVEDNDLNREIATELIGAAGASVETAEDGKEAVEKFKASAPGYYDLILMDVQMPVMNGYEATKSIREMEREDANTVPIFAMTANAFAEDEEKSRRAGMDVHITKPLDIKVLYTMMNQYLSKQKRSEEMIKKYSGGSGQ</sequence>
<dbReference type="PANTHER" id="PTHR45339">
    <property type="entry name" value="HYBRID SIGNAL TRANSDUCTION HISTIDINE KINASE J"/>
    <property type="match status" value="1"/>
</dbReference>
<accession>A0A4P9CDA7</accession>
<dbReference type="InterPro" id="IPR004358">
    <property type="entry name" value="Sig_transdc_His_kin-like_C"/>
</dbReference>
<dbReference type="EMBL" id="CP029487">
    <property type="protein sequence ID" value="QCT73667.1"/>
    <property type="molecule type" value="Genomic_DNA"/>
</dbReference>
<evidence type="ECO:0000259" key="13">
    <source>
        <dbReference type="PROSITE" id="PS50109"/>
    </source>
</evidence>
<dbReference type="CDD" id="cd16922">
    <property type="entry name" value="HATPase_EvgS-ArcB-TorS-like"/>
    <property type="match status" value="1"/>
</dbReference>
<reference evidence="15 16" key="1">
    <citation type="submission" date="2018-05" db="EMBL/GenBank/DDBJ databases">
        <title>Genome comparison of Eubacterium sp.</title>
        <authorList>
            <person name="Feng Y."/>
            <person name="Sanchez-Andrea I."/>
            <person name="Stams A.J.M."/>
            <person name="De Vos W.M."/>
        </authorList>
    </citation>
    <scope>NUCLEOTIDE SEQUENCE [LARGE SCALE GENOMIC DNA]</scope>
    <source>
        <strain evidence="15 16">YI</strain>
    </source>
</reference>
<keyword evidence="11" id="KW-0175">Coiled coil</keyword>
<feature type="modified residue" description="4-aspartylphosphate" evidence="10">
    <location>
        <position position="739"/>
    </location>
</feature>
<proteinExistence type="inferred from homology"/>
<dbReference type="SMART" id="SM00448">
    <property type="entry name" value="REC"/>
    <property type="match status" value="2"/>
</dbReference>
<dbReference type="Proteomes" id="UP000218387">
    <property type="component" value="Chromosome"/>
</dbReference>
<evidence type="ECO:0000256" key="2">
    <source>
        <dbReference type="ARBA" id="ARBA00006402"/>
    </source>
</evidence>
<evidence type="ECO:0000256" key="6">
    <source>
        <dbReference type="ARBA" id="ARBA00022777"/>
    </source>
</evidence>
<gene>
    <name evidence="15" type="ORF">CPZ25_014435</name>
</gene>
<comment type="function">
    <text evidence="8">May play the central regulatory role in sporulation. It may be an element of the effector pathway responsible for the activation of sporulation genes in response to nutritional stress. Spo0A may act in concert with spo0H (a sigma factor) to control the expression of some genes that are critical to the sporulation process.</text>
</comment>
<dbReference type="SUPFAM" id="SSF47384">
    <property type="entry name" value="Homodimeric domain of signal transducing histidine kinase"/>
    <property type="match status" value="1"/>
</dbReference>
<evidence type="ECO:0000313" key="15">
    <source>
        <dbReference type="EMBL" id="QCT73667.1"/>
    </source>
</evidence>
<dbReference type="InterPro" id="IPR036097">
    <property type="entry name" value="HisK_dim/P_sf"/>
</dbReference>
<organism evidence="15 16">
    <name type="scientific">Eubacterium maltosivorans</name>
    <dbReference type="NCBI Taxonomy" id="2041044"/>
    <lineage>
        <taxon>Bacteria</taxon>
        <taxon>Bacillati</taxon>
        <taxon>Bacillota</taxon>
        <taxon>Clostridia</taxon>
        <taxon>Eubacteriales</taxon>
        <taxon>Eubacteriaceae</taxon>
        <taxon>Eubacterium</taxon>
    </lineage>
</organism>
<evidence type="ECO:0000256" key="1">
    <source>
        <dbReference type="ARBA" id="ARBA00000085"/>
    </source>
</evidence>
<name>A0A4P9CDA7_EUBML</name>
<keyword evidence="6 15" id="KW-0418">Kinase</keyword>
<dbReference type="EC" id="2.7.13.3" evidence="3"/>
<feature type="coiled-coil region" evidence="11">
    <location>
        <begin position="277"/>
        <end position="304"/>
    </location>
</feature>
<evidence type="ECO:0000256" key="12">
    <source>
        <dbReference type="SAM" id="Phobius"/>
    </source>
</evidence>
<evidence type="ECO:0000256" key="11">
    <source>
        <dbReference type="SAM" id="Coils"/>
    </source>
</evidence>
<protein>
    <recommendedName>
        <fullName evidence="9">Circadian input-output histidine kinase CikA</fullName>
        <ecNumber evidence="3">2.7.13.3</ecNumber>
    </recommendedName>
    <alternativeName>
        <fullName evidence="4">Stage 0 sporulation protein A homolog</fullName>
    </alternativeName>
</protein>
<evidence type="ECO:0000259" key="14">
    <source>
        <dbReference type="PROSITE" id="PS50110"/>
    </source>
</evidence>
<dbReference type="Pfam" id="PF00072">
    <property type="entry name" value="Response_reg"/>
    <property type="match status" value="2"/>
</dbReference>
<dbReference type="InterPro" id="IPR001789">
    <property type="entry name" value="Sig_transdc_resp-reg_receiver"/>
</dbReference>
<evidence type="ECO:0000256" key="10">
    <source>
        <dbReference type="PROSITE-ProRule" id="PRU00169"/>
    </source>
</evidence>
<keyword evidence="6 15" id="KW-0808">Transferase</keyword>
<feature type="domain" description="Response regulatory" evidence="14">
    <location>
        <begin position="548"/>
        <end position="668"/>
    </location>
</feature>
<evidence type="ECO:0000256" key="5">
    <source>
        <dbReference type="ARBA" id="ARBA00022553"/>
    </source>
</evidence>
<dbReference type="PROSITE" id="PS50109">
    <property type="entry name" value="HIS_KIN"/>
    <property type="match status" value="1"/>
</dbReference>
<dbReference type="SMART" id="SM00388">
    <property type="entry name" value="HisKA"/>
    <property type="match status" value="1"/>
</dbReference>
<dbReference type="PANTHER" id="PTHR45339:SF1">
    <property type="entry name" value="HYBRID SIGNAL TRANSDUCTION HISTIDINE KINASE J"/>
    <property type="match status" value="1"/>
</dbReference>
<keyword evidence="16" id="KW-1185">Reference proteome</keyword>
<dbReference type="Gene3D" id="3.30.565.10">
    <property type="entry name" value="Histidine kinase-like ATPase, C-terminal domain"/>
    <property type="match status" value="1"/>
</dbReference>
<evidence type="ECO:0000256" key="9">
    <source>
        <dbReference type="ARBA" id="ARBA00074306"/>
    </source>
</evidence>
<dbReference type="CDD" id="cd12912">
    <property type="entry name" value="PDC2_MCP_like"/>
    <property type="match status" value="1"/>
</dbReference>
<keyword evidence="12" id="KW-1133">Transmembrane helix</keyword>
<dbReference type="InterPro" id="IPR005467">
    <property type="entry name" value="His_kinase_dom"/>
</dbReference>
<dbReference type="FunFam" id="3.30.565.10:FF:000010">
    <property type="entry name" value="Sensor histidine kinase RcsC"/>
    <property type="match status" value="1"/>
</dbReference>
<dbReference type="InterPro" id="IPR036890">
    <property type="entry name" value="HATPase_C_sf"/>
</dbReference>
<feature type="domain" description="Histidine kinase" evidence="13">
    <location>
        <begin position="311"/>
        <end position="534"/>
    </location>
</feature>
<dbReference type="Pfam" id="PF00512">
    <property type="entry name" value="HisKA"/>
    <property type="match status" value="1"/>
</dbReference>
<dbReference type="GO" id="GO:0000155">
    <property type="term" value="F:phosphorelay sensor kinase activity"/>
    <property type="evidence" value="ECO:0007669"/>
    <property type="project" value="InterPro"/>
</dbReference>
<dbReference type="Pfam" id="PF02518">
    <property type="entry name" value="HATPase_c"/>
    <property type="match status" value="1"/>
</dbReference>
<comment type="similarity">
    <text evidence="2">In the N-terminal section; belongs to the phytochrome family.</text>
</comment>
<feature type="transmembrane region" description="Helical" evidence="12">
    <location>
        <begin position="255"/>
        <end position="275"/>
    </location>
</feature>
<dbReference type="InterPro" id="IPR003661">
    <property type="entry name" value="HisK_dim/P_dom"/>
</dbReference>
<evidence type="ECO:0000256" key="4">
    <source>
        <dbReference type="ARBA" id="ARBA00018672"/>
    </source>
</evidence>